<gene>
    <name evidence="1" type="ORF">K505DRAFT_344245</name>
</gene>
<dbReference type="PANTHER" id="PTHR37542">
    <property type="entry name" value="HELO DOMAIN-CONTAINING PROTEIN-RELATED"/>
    <property type="match status" value="1"/>
</dbReference>
<dbReference type="Gene3D" id="1.10.510.10">
    <property type="entry name" value="Transferase(Phosphotransferase) domain 1"/>
    <property type="match status" value="1"/>
</dbReference>
<accession>A0A6A6WPR9</accession>
<evidence type="ECO:0000313" key="1">
    <source>
        <dbReference type="EMBL" id="KAF2785928.1"/>
    </source>
</evidence>
<evidence type="ECO:0000313" key="2">
    <source>
        <dbReference type="Proteomes" id="UP000799757"/>
    </source>
</evidence>
<dbReference type="AlphaFoldDB" id="A0A6A6WPR9"/>
<dbReference type="SUPFAM" id="SSF56112">
    <property type="entry name" value="Protein kinase-like (PK-like)"/>
    <property type="match status" value="1"/>
</dbReference>
<evidence type="ECO:0008006" key="3">
    <source>
        <dbReference type="Google" id="ProtNLM"/>
    </source>
</evidence>
<sequence length="530" mass="60801">MKSGSDGLQDFKKKRNGPWRPPIENGYFFRNDTLRSEVLEHVADLQAPHHDIACRKLLSLALSMLTLDPRGRPNSRIVWESLEYIRTVKVFEEVKLSLIAYDKLLTSEAEIGPSQVTLWFEMERLNSWANILEVEEEGLTRCTIADSTIDLNISQTCLVELEELVKDQKRLMEKSAHASIHMQQTWMLHSRFQKNLSDCVQRLFDLAPTRLQKREDIWWTQRLLNTNTIKTLKDLRNEKGKHISVEELKIRKLSLARLLATPEKPASFGVLDCIGFIDKADRSGLGRVDYIFRLPPCPQPHPSPSACNMCTKDPQSLVRVLENPKSGHGGEPPLEERVGLAQALVTQIHSLHLNGWLHKSLNGENVLSFPTSTGAHDLKKPRIVGFGESRPDGDIWTSSGPEMNPYLKDYIHSDYRRALFDDDEENFDKARFRRVYDYFNLGILLLEVGLWRSLKSMSAKYPSTRSREFRGALKSKYMPQLRSLMGSTYTKAVEKCLDTDFMEEKPGEGAERQLNEFYVDVVEPITEIRV</sequence>
<dbReference type="EMBL" id="MU002605">
    <property type="protein sequence ID" value="KAF2785928.1"/>
    <property type="molecule type" value="Genomic_DNA"/>
</dbReference>
<organism evidence="1 2">
    <name type="scientific">Melanomma pulvis-pyrius CBS 109.77</name>
    <dbReference type="NCBI Taxonomy" id="1314802"/>
    <lineage>
        <taxon>Eukaryota</taxon>
        <taxon>Fungi</taxon>
        <taxon>Dikarya</taxon>
        <taxon>Ascomycota</taxon>
        <taxon>Pezizomycotina</taxon>
        <taxon>Dothideomycetes</taxon>
        <taxon>Pleosporomycetidae</taxon>
        <taxon>Pleosporales</taxon>
        <taxon>Melanommataceae</taxon>
        <taxon>Melanomma</taxon>
    </lineage>
</organism>
<keyword evidence="2" id="KW-1185">Reference proteome</keyword>
<dbReference type="InterPro" id="IPR011009">
    <property type="entry name" value="Kinase-like_dom_sf"/>
</dbReference>
<dbReference type="PANTHER" id="PTHR37542:SF3">
    <property type="entry name" value="PRION-INHIBITION AND PROPAGATION HELO DOMAIN-CONTAINING PROTEIN"/>
    <property type="match status" value="1"/>
</dbReference>
<dbReference type="OrthoDB" id="4062651at2759"/>
<protein>
    <recommendedName>
        <fullName evidence="3">Protein kinase domain-containing protein</fullName>
    </recommendedName>
</protein>
<dbReference type="Proteomes" id="UP000799757">
    <property type="component" value="Unassembled WGS sequence"/>
</dbReference>
<reference evidence="1" key="1">
    <citation type="journal article" date="2020" name="Stud. Mycol.">
        <title>101 Dothideomycetes genomes: a test case for predicting lifestyles and emergence of pathogens.</title>
        <authorList>
            <person name="Haridas S."/>
            <person name="Albert R."/>
            <person name="Binder M."/>
            <person name="Bloem J."/>
            <person name="Labutti K."/>
            <person name="Salamov A."/>
            <person name="Andreopoulos B."/>
            <person name="Baker S."/>
            <person name="Barry K."/>
            <person name="Bills G."/>
            <person name="Bluhm B."/>
            <person name="Cannon C."/>
            <person name="Castanera R."/>
            <person name="Culley D."/>
            <person name="Daum C."/>
            <person name="Ezra D."/>
            <person name="Gonzalez J."/>
            <person name="Henrissat B."/>
            <person name="Kuo A."/>
            <person name="Liang C."/>
            <person name="Lipzen A."/>
            <person name="Lutzoni F."/>
            <person name="Magnuson J."/>
            <person name="Mondo S."/>
            <person name="Nolan M."/>
            <person name="Ohm R."/>
            <person name="Pangilinan J."/>
            <person name="Park H.-J."/>
            <person name="Ramirez L."/>
            <person name="Alfaro M."/>
            <person name="Sun H."/>
            <person name="Tritt A."/>
            <person name="Yoshinaga Y."/>
            <person name="Zwiers L.-H."/>
            <person name="Turgeon B."/>
            <person name="Goodwin S."/>
            <person name="Spatafora J."/>
            <person name="Crous P."/>
            <person name="Grigoriev I."/>
        </authorList>
    </citation>
    <scope>NUCLEOTIDE SEQUENCE</scope>
    <source>
        <strain evidence="1">CBS 109.77</strain>
    </source>
</reference>
<proteinExistence type="predicted"/>
<name>A0A6A6WPR9_9PLEO</name>